<proteinExistence type="predicted"/>
<organism evidence="1 2">
    <name type="scientific">Smallanthus sonchifolius</name>
    <dbReference type="NCBI Taxonomy" id="185202"/>
    <lineage>
        <taxon>Eukaryota</taxon>
        <taxon>Viridiplantae</taxon>
        <taxon>Streptophyta</taxon>
        <taxon>Embryophyta</taxon>
        <taxon>Tracheophyta</taxon>
        <taxon>Spermatophyta</taxon>
        <taxon>Magnoliopsida</taxon>
        <taxon>eudicotyledons</taxon>
        <taxon>Gunneridae</taxon>
        <taxon>Pentapetalae</taxon>
        <taxon>asterids</taxon>
        <taxon>campanulids</taxon>
        <taxon>Asterales</taxon>
        <taxon>Asteraceae</taxon>
        <taxon>Asteroideae</taxon>
        <taxon>Heliantheae alliance</taxon>
        <taxon>Millerieae</taxon>
        <taxon>Smallanthus</taxon>
    </lineage>
</organism>
<gene>
    <name evidence="1" type="ORF">L1987_27055</name>
</gene>
<reference evidence="2" key="1">
    <citation type="journal article" date="2022" name="Mol. Ecol. Resour.">
        <title>The genomes of chicory, endive, great burdock and yacon provide insights into Asteraceae palaeo-polyploidization history and plant inulin production.</title>
        <authorList>
            <person name="Fan W."/>
            <person name="Wang S."/>
            <person name="Wang H."/>
            <person name="Wang A."/>
            <person name="Jiang F."/>
            <person name="Liu H."/>
            <person name="Zhao H."/>
            <person name="Xu D."/>
            <person name="Zhang Y."/>
        </authorList>
    </citation>
    <scope>NUCLEOTIDE SEQUENCE [LARGE SCALE GENOMIC DNA]</scope>
    <source>
        <strain evidence="2">cv. Yunnan</strain>
    </source>
</reference>
<evidence type="ECO:0000313" key="1">
    <source>
        <dbReference type="EMBL" id="KAI3805047.1"/>
    </source>
</evidence>
<evidence type="ECO:0000313" key="2">
    <source>
        <dbReference type="Proteomes" id="UP001056120"/>
    </source>
</evidence>
<accession>A0ACB9ID95</accession>
<sequence length="320" mass="36308">MKQPYMGSIGGSGSGINGDHFKIKSENNQESGSEDEKAMRDDHVKHLLTEKRRRKKMKIMFQELHDLLPKQTPKAKLITIVDEAISYIRNLQQTLQKLETQKLERLNRPSTNTNITSLTHSQKPTAESFLADGSSSSSRLDRVSCPKLDPFYFPLHSKPVFQTWASSNVTLNLCGQDAHINICSYKNPGLLSAVCGVLEKCKLDIVSFHISSDQSKSMFMIHVRVNAPDEFLAAYSYEEIYKLAALEMMLLKKKKKNKGGDERPRFNLRWSELLFDPDPDNVVAVSLTEFWGGRVSWQLFVISFAILIAAVKYSFISTRL</sequence>
<dbReference type="EMBL" id="CM042026">
    <property type="protein sequence ID" value="KAI3805047.1"/>
    <property type="molecule type" value="Genomic_DNA"/>
</dbReference>
<protein>
    <submittedName>
        <fullName evidence="1">Uncharacterized protein</fullName>
    </submittedName>
</protein>
<dbReference type="Proteomes" id="UP001056120">
    <property type="component" value="Linkage Group LG09"/>
</dbReference>
<name>A0ACB9ID95_9ASTR</name>
<comment type="caution">
    <text evidence="1">The sequence shown here is derived from an EMBL/GenBank/DDBJ whole genome shotgun (WGS) entry which is preliminary data.</text>
</comment>
<keyword evidence="2" id="KW-1185">Reference proteome</keyword>
<reference evidence="1 2" key="2">
    <citation type="journal article" date="2022" name="Mol. Ecol. Resour.">
        <title>The genomes of chicory, endive, great burdock and yacon provide insights into Asteraceae paleo-polyploidization history and plant inulin production.</title>
        <authorList>
            <person name="Fan W."/>
            <person name="Wang S."/>
            <person name="Wang H."/>
            <person name="Wang A."/>
            <person name="Jiang F."/>
            <person name="Liu H."/>
            <person name="Zhao H."/>
            <person name="Xu D."/>
            <person name="Zhang Y."/>
        </authorList>
    </citation>
    <scope>NUCLEOTIDE SEQUENCE [LARGE SCALE GENOMIC DNA]</scope>
    <source>
        <strain evidence="2">cv. Yunnan</strain>
        <tissue evidence="1">Leaves</tissue>
    </source>
</reference>